<evidence type="ECO:0000256" key="1">
    <source>
        <dbReference type="SAM" id="MobiDB-lite"/>
    </source>
</evidence>
<feature type="compositionally biased region" description="Basic and acidic residues" evidence="1">
    <location>
        <begin position="37"/>
        <end position="46"/>
    </location>
</feature>
<dbReference type="AlphaFoldDB" id="A0AB40A2I8"/>
<protein>
    <submittedName>
        <fullName evidence="3">Uncharacterized protein</fullName>
    </submittedName>
</protein>
<feature type="compositionally biased region" description="Polar residues" evidence="1">
    <location>
        <begin position="1"/>
        <end position="18"/>
    </location>
</feature>
<dbReference type="Proteomes" id="UP001652628">
    <property type="component" value="Chromosome 3"/>
</dbReference>
<proteinExistence type="predicted"/>
<dbReference type="GeneID" id="118877208"/>
<sequence length="98" mass="10631">MQAKSSSSAGNNNCNQNKDAALLTLKPAQGQSTKSGHAHEFRHGGGGDDDGDDVAMRCYAMRCDAPGKRPMCHRRPASPEPQNHRQPLPAISHLQEQR</sequence>
<organism evidence="2 3">
    <name type="scientific">Drosophila suzukii</name>
    <name type="common">Spotted-wing drosophila fruit fly</name>
    <dbReference type="NCBI Taxonomy" id="28584"/>
    <lineage>
        <taxon>Eukaryota</taxon>
        <taxon>Metazoa</taxon>
        <taxon>Ecdysozoa</taxon>
        <taxon>Arthropoda</taxon>
        <taxon>Hexapoda</taxon>
        <taxon>Insecta</taxon>
        <taxon>Pterygota</taxon>
        <taxon>Neoptera</taxon>
        <taxon>Endopterygota</taxon>
        <taxon>Diptera</taxon>
        <taxon>Brachycera</taxon>
        <taxon>Muscomorpha</taxon>
        <taxon>Ephydroidea</taxon>
        <taxon>Drosophilidae</taxon>
        <taxon>Drosophila</taxon>
        <taxon>Sophophora</taxon>
    </lineage>
</organism>
<feature type="region of interest" description="Disordered" evidence="1">
    <location>
        <begin position="1"/>
        <end position="53"/>
    </location>
</feature>
<gene>
    <name evidence="3" type="primary">LOC118877208</name>
</gene>
<reference evidence="3" key="1">
    <citation type="submission" date="2025-08" db="UniProtKB">
        <authorList>
            <consortium name="RefSeq"/>
        </authorList>
    </citation>
    <scope>IDENTIFICATION</scope>
</reference>
<evidence type="ECO:0000313" key="2">
    <source>
        <dbReference type="Proteomes" id="UP001652628"/>
    </source>
</evidence>
<evidence type="ECO:0000313" key="3">
    <source>
        <dbReference type="RefSeq" id="XP_036670460.2"/>
    </source>
</evidence>
<name>A0AB40A2I8_DROSZ</name>
<keyword evidence="2" id="KW-1185">Reference proteome</keyword>
<feature type="region of interest" description="Disordered" evidence="1">
    <location>
        <begin position="65"/>
        <end position="98"/>
    </location>
</feature>
<dbReference type="RefSeq" id="XP_036670460.2">
    <property type="nucleotide sequence ID" value="XM_036814565.3"/>
</dbReference>
<accession>A0AB40A2I8</accession>